<dbReference type="InterPro" id="IPR036922">
    <property type="entry name" value="Rieske_2Fe-2S_sf"/>
</dbReference>
<evidence type="ECO:0000313" key="7">
    <source>
        <dbReference type="Proteomes" id="UP000319298"/>
    </source>
</evidence>
<proteinExistence type="predicted"/>
<keyword evidence="7" id="KW-1185">Reference proteome</keyword>
<keyword evidence="2" id="KW-0479">Metal-binding</keyword>
<dbReference type="PROSITE" id="PS51296">
    <property type="entry name" value="RIESKE"/>
    <property type="match status" value="1"/>
</dbReference>
<evidence type="ECO:0000256" key="2">
    <source>
        <dbReference type="ARBA" id="ARBA00022723"/>
    </source>
</evidence>
<evidence type="ECO:0000256" key="3">
    <source>
        <dbReference type="ARBA" id="ARBA00023004"/>
    </source>
</evidence>
<dbReference type="InterPro" id="IPR017941">
    <property type="entry name" value="Rieske_2Fe-2S"/>
</dbReference>
<keyword evidence="3" id="KW-0408">Iron</keyword>
<protein>
    <submittedName>
        <fullName evidence="6">Non-heme iron oxygenase ferredoxin subunit</fullName>
    </submittedName>
</protein>
<dbReference type="Proteomes" id="UP000319298">
    <property type="component" value="Chromosome"/>
</dbReference>
<dbReference type="RefSeq" id="WP_140480255.1">
    <property type="nucleotide sequence ID" value="NZ_CP041090.2"/>
</dbReference>
<dbReference type="Gene3D" id="2.102.10.10">
    <property type="entry name" value="Rieske [2Fe-2S] iron-sulphur domain"/>
    <property type="match status" value="1"/>
</dbReference>
<reference evidence="6 7" key="2">
    <citation type="journal article" date="2020" name="Int. J. Syst. Evol. Microbiol.">
        <title>Description and complete genome sequences of Bradyrhizobium symbiodeficiens sp. nov., a non-symbiotic bacterium associated with legumes native to Canada.</title>
        <authorList>
            <person name="Bromfield E.S.P."/>
            <person name="Cloutier S."/>
            <person name="Nguyen H.D.T."/>
        </authorList>
    </citation>
    <scope>NUCLEOTIDE SEQUENCE [LARGE SCALE GENOMIC DNA]</scope>
    <source>
        <strain evidence="6 7">65S1MB</strain>
    </source>
</reference>
<sequence>MEAQFETQGGRWVKVAELGDLPKGSMTCIAPDDIPIAIYHLDDGSLWATEAVCSHQYALLTDGILEDDLVECPLHGAQFNVKTGKALSEPAEIDLRTYEVRLDGMDILLKI</sequence>
<dbReference type="Pfam" id="PF00355">
    <property type="entry name" value="Rieske"/>
    <property type="match status" value="1"/>
</dbReference>
<dbReference type="PANTHER" id="PTHR21496:SF23">
    <property type="entry name" value="3-PHENYLPROPIONATE_CINNAMIC ACID DIOXYGENASE FERREDOXIN SUBUNIT"/>
    <property type="match status" value="1"/>
</dbReference>
<evidence type="ECO:0000256" key="1">
    <source>
        <dbReference type="ARBA" id="ARBA00022714"/>
    </source>
</evidence>
<gene>
    <name evidence="6" type="ORF">FJN17_15285</name>
</gene>
<evidence type="ECO:0000259" key="5">
    <source>
        <dbReference type="PROSITE" id="PS51296"/>
    </source>
</evidence>
<dbReference type="EMBL" id="CP041090">
    <property type="protein sequence ID" value="QDF38807.1"/>
    <property type="molecule type" value="Genomic_DNA"/>
</dbReference>
<dbReference type="SUPFAM" id="SSF50022">
    <property type="entry name" value="ISP domain"/>
    <property type="match status" value="1"/>
</dbReference>
<name>A0ABX5W8P1_9BRAD</name>
<dbReference type="PANTHER" id="PTHR21496">
    <property type="entry name" value="FERREDOXIN-RELATED"/>
    <property type="match status" value="1"/>
</dbReference>
<keyword evidence="1" id="KW-0001">2Fe-2S</keyword>
<accession>A0ABX5W8P1</accession>
<reference evidence="7" key="1">
    <citation type="submission" date="2019-06" db="EMBL/GenBank/DDBJ databases">
        <title>Whole-Genome Sequence of Bradyrhizobium sp. 3 Strain 65S1MB.</title>
        <authorList>
            <person name="Bromfield E.S.P."/>
            <person name="Cloutier S."/>
            <person name="Nguyen H.D.T."/>
        </authorList>
    </citation>
    <scope>NUCLEOTIDE SEQUENCE [LARGE SCALE GENOMIC DNA]</scope>
    <source>
        <strain evidence="7">65S1MB</strain>
    </source>
</reference>
<evidence type="ECO:0000256" key="4">
    <source>
        <dbReference type="ARBA" id="ARBA00023014"/>
    </source>
</evidence>
<organism evidence="6 7">
    <name type="scientific">Bradyrhizobium symbiodeficiens</name>
    <dbReference type="NCBI Taxonomy" id="1404367"/>
    <lineage>
        <taxon>Bacteria</taxon>
        <taxon>Pseudomonadati</taxon>
        <taxon>Pseudomonadota</taxon>
        <taxon>Alphaproteobacteria</taxon>
        <taxon>Hyphomicrobiales</taxon>
        <taxon>Nitrobacteraceae</taxon>
        <taxon>Bradyrhizobium</taxon>
    </lineage>
</organism>
<feature type="domain" description="Rieske" evidence="5">
    <location>
        <begin position="13"/>
        <end position="109"/>
    </location>
</feature>
<evidence type="ECO:0000313" key="6">
    <source>
        <dbReference type="EMBL" id="QDF38807.1"/>
    </source>
</evidence>
<dbReference type="CDD" id="cd03528">
    <property type="entry name" value="Rieske_RO_ferredoxin"/>
    <property type="match status" value="1"/>
</dbReference>
<keyword evidence="4" id="KW-0411">Iron-sulfur</keyword>